<proteinExistence type="predicted"/>
<protein>
    <recommendedName>
        <fullName evidence="3">DUF4279 domain-containing protein</fullName>
    </recommendedName>
</protein>
<gene>
    <name evidence="1" type="ORF">BHC49_02675</name>
</gene>
<dbReference type="Proteomes" id="UP000229434">
    <property type="component" value="Unassembled WGS sequence"/>
</dbReference>
<name>A0A2N9Y070_9NEIS</name>
<sequence>MEQTTVMVEFAMCGEEFNPDEVTKLLGILPTKTRIKGSMTDAQYHPAIETTWSLRNYENSINDLDQQLCQIINGLKDKTEILLKLKKEYNLYYMFIIVAYIYNDIESDIYLKRNTLDFISLLDAKLTIEIDTDTDTDTDTDIY</sequence>
<evidence type="ECO:0000313" key="2">
    <source>
        <dbReference type="Proteomes" id="UP000229434"/>
    </source>
</evidence>
<dbReference type="InterPro" id="IPR025459">
    <property type="entry name" value="DUF4279"/>
</dbReference>
<organism evidence="1 2">
    <name type="scientific">Snodgrassella alvi</name>
    <dbReference type="NCBI Taxonomy" id="1196083"/>
    <lineage>
        <taxon>Bacteria</taxon>
        <taxon>Pseudomonadati</taxon>
        <taxon>Pseudomonadota</taxon>
        <taxon>Betaproteobacteria</taxon>
        <taxon>Neisseriales</taxon>
        <taxon>Neisseriaceae</taxon>
        <taxon>Snodgrassella</taxon>
    </lineage>
</organism>
<evidence type="ECO:0008006" key="3">
    <source>
        <dbReference type="Google" id="ProtNLM"/>
    </source>
</evidence>
<dbReference type="AlphaFoldDB" id="A0A2N9Y070"/>
<evidence type="ECO:0000313" key="1">
    <source>
        <dbReference type="EMBL" id="PIT58146.1"/>
    </source>
</evidence>
<comment type="caution">
    <text evidence="1">The sequence shown here is derived from an EMBL/GenBank/DDBJ whole genome shotgun (WGS) entry which is preliminary data.</text>
</comment>
<accession>A0A2N9Y070</accession>
<dbReference type="RefSeq" id="WP_100136884.1">
    <property type="nucleotide sequence ID" value="NZ_MEIS01000061.1"/>
</dbReference>
<dbReference type="Pfam" id="PF14106">
    <property type="entry name" value="DUF4279"/>
    <property type="match status" value="1"/>
</dbReference>
<reference evidence="1 2" key="1">
    <citation type="journal article" date="2017" name="MBio">
        <title>Type VI secretion-mediated competition in the bee gut microbiome.</title>
        <authorList>
            <person name="Steele M.I."/>
            <person name="Kwong W.K."/>
            <person name="Powell J.E."/>
            <person name="Whiteley M."/>
            <person name="Moran N.A."/>
        </authorList>
    </citation>
    <scope>NUCLEOTIDE SEQUENCE [LARGE SCALE GENOMIC DNA]</scope>
    <source>
        <strain evidence="1 2">Nev3CBA3</strain>
    </source>
</reference>
<dbReference type="EMBL" id="MEIS01000061">
    <property type="protein sequence ID" value="PIT58146.1"/>
    <property type="molecule type" value="Genomic_DNA"/>
</dbReference>